<gene>
    <name evidence="8" type="ORF">PRZ48_003089</name>
</gene>
<keyword evidence="4 7" id="KW-0472">Membrane</keyword>
<dbReference type="PANTHER" id="PTHR35042:SF1">
    <property type="entry name" value="DUF1772-DOMAIN-CONTAINING PROTEIN"/>
    <property type="match status" value="1"/>
</dbReference>
<feature type="region of interest" description="Disordered" evidence="6">
    <location>
        <begin position="147"/>
        <end position="184"/>
    </location>
</feature>
<keyword evidence="3 7" id="KW-1133">Transmembrane helix</keyword>
<keyword evidence="9" id="KW-1185">Reference proteome</keyword>
<evidence type="ECO:0000256" key="3">
    <source>
        <dbReference type="ARBA" id="ARBA00022989"/>
    </source>
</evidence>
<accession>A0ABR0EU36</accession>
<evidence type="ECO:0000256" key="5">
    <source>
        <dbReference type="ARBA" id="ARBA00034313"/>
    </source>
</evidence>
<dbReference type="PANTHER" id="PTHR35042">
    <property type="entry name" value="ANTHRONE OXYGENASE ENCC"/>
    <property type="match status" value="1"/>
</dbReference>
<evidence type="ECO:0000313" key="8">
    <source>
        <dbReference type="EMBL" id="KAK4505126.1"/>
    </source>
</evidence>
<dbReference type="InterPro" id="IPR013901">
    <property type="entry name" value="Anthrone_oxy"/>
</dbReference>
<dbReference type="Proteomes" id="UP001305779">
    <property type="component" value="Unassembled WGS sequence"/>
</dbReference>
<feature type="transmembrane region" description="Helical" evidence="7">
    <location>
        <begin position="96"/>
        <end position="117"/>
    </location>
</feature>
<feature type="transmembrane region" description="Helical" evidence="7">
    <location>
        <begin position="6"/>
        <end position="31"/>
    </location>
</feature>
<keyword evidence="2 7" id="KW-0812">Transmembrane</keyword>
<evidence type="ECO:0000313" key="9">
    <source>
        <dbReference type="Proteomes" id="UP001305779"/>
    </source>
</evidence>
<evidence type="ECO:0000256" key="1">
    <source>
        <dbReference type="ARBA" id="ARBA00004141"/>
    </source>
</evidence>
<evidence type="ECO:0000256" key="7">
    <source>
        <dbReference type="SAM" id="Phobius"/>
    </source>
</evidence>
<name>A0ABR0EU36_ZASCE</name>
<evidence type="ECO:0008006" key="10">
    <source>
        <dbReference type="Google" id="ProtNLM"/>
    </source>
</evidence>
<evidence type="ECO:0000256" key="6">
    <source>
        <dbReference type="SAM" id="MobiDB-lite"/>
    </source>
</evidence>
<comment type="similarity">
    <text evidence="5">Belongs to the anthrone oxygenase family.</text>
</comment>
<comment type="caution">
    <text evidence="8">The sequence shown here is derived from an EMBL/GenBank/DDBJ whole genome shotgun (WGS) entry which is preliminary data.</text>
</comment>
<organism evidence="8 9">
    <name type="scientific">Zasmidium cellare</name>
    <name type="common">Wine cellar mold</name>
    <name type="synonym">Racodium cellare</name>
    <dbReference type="NCBI Taxonomy" id="395010"/>
    <lineage>
        <taxon>Eukaryota</taxon>
        <taxon>Fungi</taxon>
        <taxon>Dikarya</taxon>
        <taxon>Ascomycota</taxon>
        <taxon>Pezizomycotina</taxon>
        <taxon>Dothideomycetes</taxon>
        <taxon>Dothideomycetidae</taxon>
        <taxon>Mycosphaerellales</taxon>
        <taxon>Mycosphaerellaceae</taxon>
        <taxon>Zasmidium</taxon>
    </lineage>
</organism>
<sequence>MSTTTKIAQIISISSALMGAGGILALSLYSVPQLKAQPADRSLPAIRWIFSRGSHTFPVAINTSTAGFLYLAYASIPSNLRTINQLFKTTNGLKVNGYLAASILSFSIAIYTAWFMIPNNFDLIKKNEEKGGARSANAAKIVKEQGYKPGDRSAEDSVWSKGEGNEFTDFSGPMRKTESASSEAEDREVWEKLDQFGKQNLWRALGLGLGGVVGLVTALY</sequence>
<evidence type="ECO:0000256" key="2">
    <source>
        <dbReference type="ARBA" id="ARBA00022692"/>
    </source>
</evidence>
<protein>
    <recommendedName>
        <fullName evidence="10">DUF1772-domain-containing protein</fullName>
    </recommendedName>
</protein>
<proteinExistence type="inferred from homology"/>
<dbReference type="EMBL" id="JAXOVC010000002">
    <property type="protein sequence ID" value="KAK4505126.1"/>
    <property type="molecule type" value="Genomic_DNA"/>
</dbReference>
<comment type="subcellular location">
    <subcellularLocation>
        <location evidence="1">Membrane</location>
        <topology evidence="1">Multi-pass membrane protein</topology>
    </subcellularLocation>
</comment>
<reference evidence="8 9" key="1">
    <citation type="journal article" date="2023" name="G3 (Bethesda)">
        <title>A chromosome-level genome assembly of Zasmidium syzygii isolated from banana leaves.</title>
        <authorList>
            <person name="van Westerhoven A.C."/>
            <person name="Mehrabi R."/>
            <person name="Talebi R."/>
            <person name="Steentjes M.B.F."/>
            <person name="Corcolon B."/>
            <person name="Chong P.A."/>
            <person name="Kema G.H.J."/>
            <person name="Seidl M.F."/>
        </authorList>
    </citation>
    <scope>NUCLEOTIDE SEQUENCE [LARGE SCALE GENOMIC DNA]</scope>
    <source>
        <strain evidence="8 9">P124</strain>
    </source>
</reference>
<feature type="transmembrane region" description="Helical" evidence="7">
    <location>
        <begin position="57"/>
        <end position="76"/>
    </location>
</feature>
<feature type="transmembrane region" description="Helical" evidence="7">
    <location>
        <begin position="201"/>
        <end position="219"/>
    </location>
</feature>
<evidence type="ECO:0000256" key="4">
    <source>
        <dbReference type="ARBA" id="ARBA00023136"/>
    </source>
</evidence>
<dbReference type="Pfam" id="PF08592">
    <property type="entry name" value="Anthrone_oxy"/>
    <property type="match status" value="1"/>
</dbReference>